<dbReference type="EMBL" id="CDSC02000308">
    <property type="protein sequence ID" value="SEH90615.1"/>
    <property type="molecule type" value="Genomic_DNA"/>
</dbReference>
<protein>
    <submittedName>
        <fullName evidence="1">Uncharacterized protein</fullName>
    </submittedName>
</protein>
<name>A0A1H6LYE9_9GAMM</name>
<accession>A0A1H6LYE9</accession>
<evidence type="ECO:0000313" key="2">
    <source>
        <dbReference type="Proteomes" id="UP000198988"/>
    </source>
</evidence>
<sequence>MRSFSSYEPLEPISSIICSKRLPSLSNLNRAIYSQPSFSFIAGSNGVVRKNCSPFFLFFQYVQHDSHHDRLIFFAVYLIP</sequence>
<dbReference type="AlphaFoldDB" id="A0A1H6LYE9"/>
<organism evidence="1 2">
    <name type="scientific">Bathymodiolus azoricus thioautotrophic gill symbiont</name>
    <dbReference type="NCBI Taxonomy" id="235205"/>
    <lineage>
        <taxon>Bacteria</taxon>
        <taxon>Pseudomonadati</taxon>
        <taxon>Pseudomonadota</taxon>
        <taxon>Gammaproteobacteria</taxon>
        <taxon>sulfur-oxidizing symbionts</taxon>
    </lineage>
</organism>
<gene>
    <name evidence="1" type="ORF">BAZSYMA_ACONTIG15875_0</name>
</gene>
<dbReference type="Proteomes" id="UP000198988">
    <property type="component" value="Unassembled WGS sequence"/>
</dbReference>
<evidence type="ECO:0000313" key="1">
    <source>
        <dbReference type="EMBL" id="SEH90615.1"/>
    </source>
</evidence>
<proteinExistence type="predicted"/>
<reference evidence="2" key="1">
    <citation type="submission" date="2016-06" db="EMBL/GenBank/DDBJ databases">
        <authorList>
            <person name="Petersen J."/>
            <person name="Sayavedra L."/>
        </authorList>
    </citation>
    <scope>NUCLEOTIDE SEQUENCE [LARGE SCALE GENOMIC DNA]</scope>
    <source>
        <strain evidence="2">BazSymA</strain>
    </source>
</reference>